<dbReference type="Pfam" id="PF00015">
    <property type="entry name" value="MCPsignal"/>
    <property type="match status" value="1"/>
</dbReference>
<keyword evidence="4" id="KW-0145">Chemotaxis</keyword>
<dbReference type="InterPro" id="IPR035965">
    <property type="entry name" value="PAS-like_dom_sf"/>
</dbReference>
<dbReference type="CDD" id="cd00130">
    <property type="entry name" value="PAS"/>
    <property type="match status" value="1"/>
</dbReference>
<proteinExistence type="inferred from homology"/>
<dbReference type="GO" id="GO:0007165">
    <property type="term" value="P:signal transduction"/>
    <property type="evidence" value="ECO:0007669"/>
    <property type="project" value="UniProtKB-KW"/>
</dbReference>
<evidence type="ECO:0000256" key="7">
    <source>
        <dbReference type="ARBA" id="ARBA00022989"/>
    </source>
</evidence>
<dbReference type="Gene3D" id="1.10.287.950">
    <property type="entry name" value="Methyl-accepting chemotaxis protein"/>
    <property type="match status" value="1"/>
</dbReference>
<dbReference type="Proteomes" id="UP000238707">
    <property type="component" value="Unassembled WGS sequence"/>
</dbReference>
<dbReference type="GO" id="GO:0005886">
    <property type="term" value="C:plasma membrane"/>
    <property type="evidence" value="ECO:0007669"/>
    <property type="project" value="UniProtKB-SubCell"/>
</dbReference>
<dbReference type="FunFam" id="3.30.450.20:FF:000046">
    <property type="entry name" value="Aerotaxis sensor receptor"/>
    <property type="match status" value="1"/>
</dbReference>
<evidence type="ECO:0000313" key="13">
    <source>
        <dbReference type="EMBL" id="PQJ63988.1"/>
    </source>
</evidence>
<evidence type="ECO:0000256" key="10">
    <source>
        <dbReference type="ARBA" id="ARBA00029447"/>
    </source>
</evidence>
<dbReference type="SUPFAM" id="SSF58104">
    <property type="entry name" value="Methyl-accepting chemotaxis protein (MCP) signaling domain"/>
    <property type="match status" value="1"/>
</dbReference>
<dbReference type="FunFam" id="1.10.287.950:FF:000001">
    <property type="entry name" value="Methyl-accepting chemotaxis sensory transducer"/>
    <property type="match status" value="1"/>
</dbReference>
<evidence type="ECO:0000256" key="3">
    <source>
        <dbReference type="ARBA" id="ARBA00022481"/>
    </source>
</evidence>
<dbReference type="Gene3D" id="3.30.450.20">
    <property type="entry name" value="PAS domain"/>
    <property type="match status" value="1"/>
</dbReference>
<dbReference type="Pfam" id="PF08447">
    <property type="entry name" value="PAS_3"/>
    <property type="match status" value="1"/>
</dbReference>
<name>A0A2S7VPI8_9VIBR</name>
<comment type="subcellular location">
    <subcellularLocation>
        <location evidence="1">Cell inner membrane</location>
        <topology evidence="1">Multi-pass membrane protein</topology>
    </subcellularLocation>
</comment>
<dbReference type="PANTHER" id="PTHR32089">
    <property type="entry name" value="METHYL-ACCEPTING CHEMOTAXIS PROTEIN MCPB"/>
    <property type="match status" value="1"/>
</dbReference>
<reference evidence="13 14" key="1">
    <citation type="submission" date="2016-12" db="EMBL/GenBank/DDBJ databases">
        <title>Diversity of luminous bacteria.</title>
        <authorList>
            <person name="Yoshizawa S."/>
            <person name="Kogure K."/>
        </authorList>
    </citation>
    <scope>NUCLEOTIDE SEQUENCE [LARGE SCALE GENOMIC DNA]</scope>
    <source>
        <strain evidence="13 14">LC2-408</strain>
    </source>
</reference>
<keyword evidence="14" id="KW-1185">Reference proteome</keyword>
<dbReference type="NCBIfam" id="TIGR00229">
    <property type="entry name" value="sensory_box"/>
    <property type="match status" value="1"/>
</dbReference>
<gene>
    <name evidence="13" type="ORF">BTO10_04130</name>
</gene>
<dbReference type="GO" id="GO:0052131">
    <property type="term" value="P:positive aerotaxis"/>
    <property type="evidence" value="ECO:0007669"/>
    <property type="project" value="UniProtKB-ARBA"/>
</dbReference>
<keyword evidence="9 11" id="KW-0807">Transducer</keyword>
<accession>A0A2S7VPI8</accession>
<evidence type="ECO:0000256" key="6">
    <source>
        <dbReference type="ARBA" id="ARBA00022692"/>
    </source>
</evidence>
<dbReference type="PANTHER" id="PTHR32089:SF112">
    <property type="entry name" value="LYSOZYME-LIKE PROTEIN-RELATED"/>
    <property type="match status" value="1"/>
</dbReference>
<comment type="caution">
    <text evidence="13">The sequence shown here is derived from an EMBL/GenBank/DDBJ whole genome shotgun (WGS) entry which is preliminary data.</text>
</comment>
<keyword evidence="7" id="KW-1133">Transmembrane helix</keyword>
<keyword evidence="3" id="KW-0488">Methylation</keyword>
<evidence type="ECO:0000256" key="4">
    <source>
        <dbReference type="ARBA" id="ARBA00022500"/>
    </source>
</evidence>
<evidence type="ECO:0000256" key="8">
    <source>
        <dbReference type="ARBA" id="ARBA00023136"/>
    </source>
</evidence>
<dbReference type="SMART" id="SM00283">
    <property type="entry name" value="MA"/>
    <property type="match status" value="1"/>
</dbReference>
<dbReference type="RefSeq" id="WP_105023656.1">
    <property type="nucleotide sequence ID" value="NZ_MSCI01000001.1"/>
</dbReference>
<dbReference type="InterPro" id="IPR013655">
    <property type="entry name" value="PAS_fold_3"/>
</dbReference>
<keyword evidence="8" id="KW-0472">Membrane</keyword>
<dbReference type="EMBL" id="MSCI01000001">
    <property type="protein sequence ID" value="PQJ63988.1"/>
    <property type="molecule type" value="Genomic_DNA"/>
</dbReference>
<dbReference type="SUPFAM" id="SSF55785">
    <property type="entry name" value="PYP-like sensor domain (PAS domain)"/>
    <property type="match status" value="1"/>
</dbReference>
<protein>
    <recommendedName>
        <fullName evidence="12">Methyl-accepting transducer domain-containing protein</fullName>
    </recommendedName>
</protein>
<evidence type="ECO:0000256" key="2">
    <source>
        <dbReference type="ARBA" id="ARBA00022475"/>
    </source>
</evidence>
<dbReference type="CDD" id="cd11386">
    <property type="entry name" value="MCP_signal"/>
    <property type="match status" value="1"/>
</dbReference>
<sequence length="510" mass="56552">MSKEITFPASFNLLSTTDLHSYITYASDNFCTVAGFSYEELKGQPHNLVRHKDMPKAAFKDMWSHLQSGKSWMGLVKNRTKNGDYYWVDAYATPIKLNGKTVEYQSVRLIADQENVCRANNIYKRLNNGEKIKRLSLPKLKLWQKITLSNAPIFLALAYATPVNYSLAFGLFTLSMTSTFTLTRRLDKLTKNAQKIYDNPLAQLIYTGCLDDVSQIELALKMRKSELNAVVGRIQASNTDTLNTAKDNMTAANITLTNISEQNDQLSQTATAITEMGSAISEIAENASSTSRNAETSIESVDKCKKAVNETAQHISRVSDELTQTSSSIIKLVEKLDSIDEVVDLICKVSEQTKLLALNAAIEAARAGEHGKGFAVVADEVRTLSQQSQNATLKITTLTSEIQSQTRKAAMLIDDAIDASSSCIEASDETERELNDALLNVNNISDRSIQIATAIEEMTSVSHEMNQSIQQIYDKSVENQRAAESSTKSSDQLTQYLEDQQNLVAQFRQV</sequence>
<dbReference type="InterPro" id="IPR004089">
    <property type="entry name" value="MCPsignal_dom"/>
</dbReference>
<evidence type="ECO:0000313" key="14">
    <source>
        <dbReference type="Proteomes" id="UP000238707"/>
    </source>
</evidence>
<organism evidence="13 14">
    <name type="scientific">Vibrio chagasii</name>
    <dbReference type="NCBI Taxonomy" id="170679"/>
    <lineage>
        <taxon>Bacteria</taxon>
        <taxon>Pseudomonadati</taxon>
        <taxon>Pseudomonadota</taxon>
        <taxon>Gammaproteobacteria</taxon>
        <taxon>Vibrionales</taxon>
        <taxon>Vibrionaceae</taxon>
        <taxon>Vibrio</taxon>
    </lineage>
</organism>
<evidence type="ECO:0000259" key="12">
    <source>
        <dbReference type="PROSITE" id="PS50111"/>
    </source>
</evidence>
<evidence type="ECO:0000256" key="9">
    <source>
        <dbReference type="ARBA" id="ARBA00023224"/>
    </source>
</evidence>
<keyword evidence="5" id="KW-0997">Cell inner membrane</keyword>
<evidence type="ECO:0000256" key="1">
    <source>
        <dbReference type="ARBA" id="ARBA00004429"/>
    </source>
</evidence>
<feature type="domain" description="Methyl-accepting transducer" evidence="12">
    <location>
        <begin position="237"/>
        <end position="473"/>
    </location>
</feature>
<dbReference type="AlphaFoldDB" id="A0A2S7VPI8"/>
<evidence type="ECO:0000256" key="11">
    <source>
        <dbReference type="PROSITE-ProRule" id="PRU00284"/>
    </source>
</evidence>
<keyword evidence="6" id="KW-0812">Transmembrane</keyword>
<keyword evidence="2" id="KW-1003">Cell membrane</keyword>
<evidence type="ECO:0000256" key="5">
    <source>
        <dbReference type="ARBA" id="ARBA00022519"/>
    </source>
</evidence>
<dbReference type="InterPro" id="IPR000014">
    <property type="entry name" value="PAS"/>
</dbReference>
<comment type="similarity">
    <text evidence="10">Belongs to the methyl-accepting chemotaxis (MCP) protein family.</text>
</comment>
<dbReference type="PROSITE" id="PS50111">
    <property type="entry name" value="CHEMOTAXIS_TRANSDUC_2"/>
    <property type="match status" value="1"/>
</dbReference>